<dbReference type="PANTHER" id="PTHR21708:SF26">
    <property type="entry name" value="2-DEHYDROPANTOATE 2-REDUCTASE"/>
    <property type="match status" value="1"/>
</dbReference>
<dbReference type="Gene3D" id="1.10.1040.10">
    <property type="entry name" value="N-(1-d-carboxylethyl)-l-norvaline Dehydrogenase, domain 2"/>
    <property type="match status" value="1"/>
</dbReference>
<dbReference type="EC" id="1.1.1.169" evidence="2"/>
<evidence type="ECO:0000256" key="5">
    <source>
        <dbReference type="ARBA" id="ARBA00032024"/>
    </source>
</evidence>
<dbReference type="Proteomes" id="UP001597371">
    <property type="component" value="Unassembled WGS sequence"/>
</dbReference>
<dbReference type="Pfam" id="PF08546">
    <property type="entry name" value="ApbA_C"/>
    <property type="match status" value="1"/>
</dbReference>
<dbReference type="InterPro" id="IPR036291">
    <property type="entry name" value="NAD(P)-bd_dom_sf"/>
</dbReference>
<keyword evidence="4" id="KW-0566">Pantothenate biosynthesis</keyword>
<evidence type="ECO:0000313" key="10">
    <source>
        <dbReference type="Proteomes" id="UP001597371"/>
    </source>
</evidence>
<dbReference type="RefSeq" id="WP_209737779.1">
    <property type="nucleotide sequence ID" value="NZ_CP072611.1"/>
</dbReference>
<comment type="caution">
    <text evidence="9">The sequence shown here is derived from an EMBL/GenBank/DDBJ whole genome shotgun (WGS) entry which is preliminary data.</text>
</comment>
<feature type="domain" description="Ketopantoate reductase C-terminal" evidence="8">
    <location>
        <begin position="194"/>
        <end position="314"/>
    </location>
</feature>
<dbReference type="PANTHER" id="PTHR21708">
    <property type="entry name" value="PROBABLE 2-DEHYDROPANTOATE 2-REDUCTASE"/>
    <property type="match status" value="1"/>
</dbReference>
<protein>
    <recommendedName>
        <fullName evidence="3">2-dehydropantoate 2-reductase</fullName>
        <ecNumber evidence="2">1.1.1.169</ecNumber>
    </recommendedName>
    <alternativeName>
        <fullName evidence="5">Ketopantoate reductase</fullName>
    </alternativeName>
</protein>
<gene>
    <name evidence="9" type="ORF">ACFSKQ_03770</name>
</gene>
<evidence type="ECO:0000256" key="2">
    <source>
        <dbReference type="ARBA" id="ARBA00013014"/>
    </source>
</evidence>
<dbReference type="SUPFAM" id="SSF48179">
    <property type="entry name" value="6-phosphogluconate dehydrogenase C-terminal domain-like"/>
    <property type="match status" value="1"/>
</dbReference>
<organism evidence="9 10">
    <name type="scientific">Aureimonas populi</name>
    <dbReference type="NCBI Taxonomy" id="1701758"/>
    <lineage>
        <taxon>Bacteria</taxon>
        <taxon>Pseudomonadati</taxon>
        <taxon>Pseudomonadota</taxon>
        <taxon>Alphaproteobacteria</taxon>
        <taxon>Hyphomicrobiales</taxon>
        <taxon>Aurantimonadaceae</taxon>
        <taxon>Aureimonas</taxon>
    </lineage>
</organism>
<comment type="pathway">
    <text evidence="1">Cofactor biosynthesis; (R)-pantothenate biosynthesis; (R)-pantoate from 3-methyl-2-oxobutanoate: step 2/2.</text>
</comment>
<proteinExistence type="predicted"/>
<evidence type="ECO:0000256" key="3">
    <source>
        <dbReference type="ARBA" id="ARBA00019465"/>
    </source>
</evidence>
<keyword evidence="10" id="KW-1185">Reference proteome</keyword>
<dbReference type="Gene3D" id="3.40.50.720">
    <property type="entry name" value="NAD(P)-binding Rossmann-like Domain"/>
    <property type="match status" value="1"/>
</dbReference>
<evidence type="ECO:0000259" key="8">
    <source>
        <dbReference type="Pfam" id="PF08546"/>
    </source>
</evidence>
<dbReference type="EMBL" id="JBHUIJ010000004">
    <property type="protein sequence ID" value="MFD2236583.1"/>
    <property type="molecule type" value="Genomic_DNA"/>
</dbReference>
<evidence type="ECO:0000256" key="6">
    <source>
        <dbReference type="ARBA" id="ARBA00048793"/>
    </source>
</evidence>
<dbReference type="InterPro" id="IPR013752">
    <property type="entry name" value="KPA_reductase"/>
</dbReference>
<name>A0ABW5CIE8_9HYPH</name>
<dbReference type="Pfam" id="PF02558">
    <property type="entry name" value="ApbA"/>
    <property type="match status" value="1"/>
</dbReference>
<evidence type="ECO:0000256" key="4">
    <source>
        <dbReference type="ARBA" id="ARBA00022655"/>
    </source>
</evidence>
<evidence type="ECO:0000313" key="9">
    <source>
        <dbReference type="EMBL" id="MFD2236583.1"/>
    </source>
</evidence>
<dbReference type="SUPFAM" id="SSF51735">
    <property type="entry name" value="NAD(P)-binding Rossmann-fold domains"/>
    <property type="match status" value="1"/>
</dbReference>
<evidence type="ECO:0000259" key="7">
    <source>
        <dbReference type="Pfam" id="PF02558"/>
    </source>
</evidence>
<feature type="domain" description="Ketopantoate reductase N-terminal" evidence="7">
    <location>
        <begin position="6"/>
        <end position="166"/>
    </location>
</feature>
<sequence>MSDPAITIIGAGAIGSFLATRLAEAGLATTLVARGARLEQLRARAPALCGGAKGHRGRIDPAPRATGPADILFLCVKAHALREALAANGAANGPGTTVVPLVNGIPFWHFADRPEGERSVPVIDPEGAILAAAGPHAVLGCVTYIAAELTGDGDVLSPTAPRLALGPARAGGPDGRAVAALAARAGIDVERPRDIRSAVWHKLAINLATNPLSALTDTSVGEIAANAELLAIAADIAAEVRALAAAYGFDTGLSAEGLAETMAAANDFSTSMRQDARAGRPLELGAICHAPLALAARAGVAMPVTRSIVHLLAASAPGKVRPAPAPNLEREVA</sequence>
<reference evidence="10" key="1">
    <citation type="journal article" date="2019" name="Int. J. Syst. Evol. Microbiol.">
        <title>The Global Catalogue of Microorganisms (GCM) 10K type strain sequencing project: providing services to taxonomists for standard genome sequencing and annotation.</title>
        <authorList>
            <consortium name="The Broad Institute Genomics Platform"/>
            <consortium name="The Broad Institute Genome Sequencing Center for Infectious Disease"/>
            <person name="Wu L."/>
            <person name="Ma J."/>
        </authorList>
    </citation>
    <scope>NUCLEOTIDE SEQUENCE [LARGE SCALE GENOMIC DNA]</scope>
    <source>
        <strain evidence="10">ZS-35-S2</strain>
    </source>
</reference>
<dbReference type="InterPro" id="IPR051402">
    <property type="entry name" value="KPR-Related"/>
</dbReference>
<dbReference type="InterPro" id="IPR008927">
    <property type="entry name" value="6-PGluconate_DH-like_C_sf"/>
</dbReference>
<dbReference type="InterPro" id="IPR013332">
    <property type="entry name" value="KPR_N"/>
</dbReference>
<dbReference type="InterPro" id="IPR013328">
    <property type="entry name" value="6PGD_dom2"/>
</dbReference>
<evidence type="ECO:0000256" key="1">
    <source>
        <dbReference type="ARBA" id="ARBA00004994"/>
    </source>
</evidence>
<comment type="catalytic activity">
    <reaction evidence="6">
        <text>(R)-pantoate + NADP(+) = 2-dehydropantoate + NADPH + H(+)</text>
        <dbReference type="Rhea" id="RHEA:16233"/>
        <dbReference type="ChEBI" id="CHEBI:11561"/>
        <dbReference type="ChEBI" id="CHEBI:15378"/>
        <dbReference type="ChEBI" id="CHEBI:15980"/>
        <dbReference type="ChEBI" id="CHEBI:57783"/>
        <dbReference type="ChEBI" id="CHEBI:58349"/>
        <dbReference type="EC" id="1.1.1.169"/>
    </reaction>
</comment>
<accession>A0ABW5CIE8</accession>